<accession>A0AAV8URV6</accession>
<feature type="domain" description="T-cell immunomodulatory protein TIP C2" evidence="10">
    <location>
        <begin position="466"/>
        <end position="554"/>
    </location>
</feature>
<dbReference type="InterPro" id="IPR057089">
    <property type="entry name" value="C2_TIP"/>
</dbReference>
<evidence type="ECO:0000259" key="10">
    <source>
        <dbReference type="Pfam" id="PF23122"/>
    </source>
</evidence>
<feature type="transmembrane region" description="Helical" evidence="8">
    <location>
        <begin position="562"/>
        <end position="585"/>
    </location>
</feature>
<keyword evidence="3 8" id="KW-0812">Transmembrane</keyword>
<sequence length="607" mass="67273">MDRRWGILFIVLILSRVPNGCIASIFGGGNGKGGPSVGGAPWSLQTDYVNLREFGEAVLFADFDADYMVDILFVDKEMRKLSLGRWNHADYRFEPLGSGVELNFGNMNGLDSGDFNNDGILDIVVSTDDGKGHIFYNSMNSTGVFTAGPTLEPFSPGFLVLDADKDLVPDIFVTVESSGERGFHSNSPPGEFAYHKWEGYHPDCNILEPSSNAHVDLDGDCHADLVLVSTCGLEVWSSPARVAPREVKMWSMSESDSEIYKVFDASLYDQRTHGRILFADFNGDGSADLVFPNHELKQIIMLSNVQKPRKYGAICDLDPEWTLVSSVVLEDVAIADTQVSFYFRIPASLRSGDFNMDGATDLIAVDGSTRELRLWRNTIKEHDKNSTVRFEPYDLIDLNQELGDIVAAASFDTDDSGRQDLIVIEGEGRTQLVWNGIKGGSDAMFFKTTGLSNLSYFTKPKPFAPVPGNTVSIVYDDEHGHEFRSCSQCPQSSYLPLQRCNCFFGLRRVVNYVSQMSVGAAGLTRTWSGLMPNSMALLWLDSGDGTGSWWMEYFLQRRGGQMLGITIVLSVLLVILGIIISIMSYRERVEDRREKAQNSELFGFATA</sequence>
<dbReference type="Proteomes" id="UP001157974">
    <property type="component" value="Unassembled WGS sequence"/>
</dbReference>
<proteinExistence type="inferred from homology"/>
<dbReference type="SUPFAM" id="SSF69318">
    <property type="entry name" value="Integrin alpha N-terminal domain"/>
    <property type="match status" value="2"/>
</dbReference>
<dbReference type="AlphaFoldDB" id="A0AAV8URV6"/>
<gene>
    <name evidence="11" type="ORF">NDN08_000728</name>
</gene>
<keyword evidence="4 9" id="KW-0732">Signal</keyword>
<evidence type="ECO:0000313" key="11">
    <source>
        <dbReference type="EMBL" id="KAJ8904201.1"/>
    </source>
</evidence>
<evidence type="ECO:0000256" key="3">
    <source>
        <dbReference type="ARBA" id="ARBA00022692"/>
    </source>
</evidence>
<evidence type="ECO:0000313" key="12">
    <source>
        <dbReference type="Proteomes" id="UP001157974"/>
    </source>
</evidence>
<evidence type="ECO:0000256" key="7">
    <source>
        <dbReference type="ARBA" id="ARBA00023180"/>
    </source>
</evidence>
<keyword evidence="12" id="KW-1185">Reference proteome</keyword>
<evidence type="ECO:0000256" key="5">
    <source>
        <dbReference type="ARBA" id="ARBA00022989"/>
    </source>
</evidence>
<dbReference type="Pfam" id="PF23122">
    <property type="entry name" value="C2_ITFG1"/>
    <property type="match status" value="1"/>
</dbReference>
<dbReference type="InterPro" id="IPR024881">
    <property type="entry name" value="Tip"/>
</dbReference>
<dbReference type="EMBL" id="JAMWBK010000006">
    <property type="protein sequence ID" value="KAJ8904201.1"/>
    <property type="molecule type" value="Genomic_DNA"/>
</dbReference>
<comment type="subcellular location">
    <subcellularLocation>
        <location evidence="1">Membrane</location>
        <topology evidence="1">Single-pass type I membrane protein</topology>
    </subcellularLocation>
</comment>
<dbReference type="GO" id="GO:0005886">
    <property type="term" value="C:plasma membrane"/>
    <property type="evidence" value="ECO:0007669"/>
    <property type="project" value="TreeGrafter"/>
</dbReference>
<evidence type="ECO:0000256" key="8">
    <source>
        <dbReference type="SAM" id="Phobius"/>
    </source>
</evidence>
<dbReference type="Pfam" id="PF13517">
    <property type="entry name" value="FG-GAP_3"/>
    <property type="match status" value="1"/>
</dbReference>
<name>A0AAV8URV6_9RHOD</name>
<keyword evidence="7" id="KW-0325">Glycoprotein</keyword>
<comment type="similarity">
    <text evidence="2">Belongs to the TIP family.</text>
</comment>
<dbReference type="InterPro" id="IPR028994">
    <property type="entry name" value="Integrin_alpha_N"/>
</dbReference>
<comment type="caution">
    <text evidence="11">The sequence shown here is derived from an EMBL/GenBank/DDBJ whole genome shotgun (WGS) entry which is preliminary data.</text>
</comment>
<feature type="chain" id="PRO_5043866164" description="T-cell immunomodulatory protein TIP C2 domain-containing protein" evidence="9">
    <location>
        <begin position="24"/>
        <end position="607"/>
    </location>
</feature>
<evidence type="ECO:0000256" key="1">
    <source>
        <dbReference type="ARBA" id="ARBA00004479"/>
    </source>
</evidence>
<evidence type="ECO:0000256" key="9">
    <source>
        <dbReference type="SAM" id="SignalP"/>
    </source>
</evidence>
<feature type="signal peptide" evidence="9">
    <location>
        <begin position="1"/>
        <end position="23"/>
    </location>
</feature>
<keyword evidence="6 8" id="KW-0472">Membrane</keyword>
<dbReference type="PANTHER" id="PTHR13412:SF0">
    <property type="entry name" value="T-CELL IMMUNOMODULATORY PROTEIN"/>
    <property type="match status" value="1"/>
</dbReference>
<evidence type="ECO:0000256" key="4">
    <source>
        <dbReference type="ARBA" id="ARBA00022729"/>
    </source>
</evidence>
<dbReference type="PANTHER" id="PTHR13412">
    <property type="entry name" value="T-CELL IMMUNOMODULATORY PROTEIN HOMOLOG"/>
    <property type="match status" value="1"/>
</dbReference>
<dbReference type="InterPro" id="IPR013517">
    <property type="entry name" value="FG-GAP"/>
</dbReference>
<evidence type="ECO:0000256" key="6">
    <source>
        <dbReference type="ARBA" id="ARBA00023136"/>
    </source>
</evidence>
<reference evidence="11 12" key="1">
    <citation type="journal article" date="2023" name="Nat. Commun.">
        <title>Origin of minicircular mitochondrial genomes in red algae.</title>
        <authorList>
            <person name="Lee Y."/>
            <person name="Cho C.H."/>
            <person name="Lee Y.M."/>
            <person name="Park S.I."/>
            <person name="Yang J.H."/>
            <person name="West J.A."/>
            <person name="Bhattacharya D."/>
            <person name="Yoon H.S."/>
        </authorList>
    </citation>
    <scope>NUCLEOTIDE SEQUENCE [LARGE SCALE GENOMIC DNA]</scope>
    <source>
        <strain evidence="11 12">CCMP1338</strain>
        <tissue evidence="11">Whole cell</tissue>
    </source>
</reference>
<organism evidence="11 12">
    <name type="scientific">Rhodosorus marinus</name>
    <dbReference type="NCBI Taxonomy" id="101924"/>
    <lineage>
        <taxon>Eukaryota</taxon>
        <taxon>Rhodophyta</taxon>
        <taxon>Stylonematophyceae</taxon>
        <taxon>Stylonematales</taxon>
        <taxon>Stylonemataceae</taxon>
        <taxon>Rhodosorus</taxon>
    </lineage>
</organism>
<evidence type="ECO:0000256" key="2">
    <source>
        <dbReference type="ARBA" id="ARBA00006496"/>
    </source>
</evidence>
<protein>
    <recommendedName>
        <fullName evidence="10">T-cell immunomodulatory protein TIP C2 domain-containing protein</fullName>
    </recommendedName>
</protein>
<keyword evidence="5 8" id="KW-1133">Transmembrane helix</keyword>